<dbReference type="InterPro" id="IPR031658">
    <property type="entry name" value="Cyclin_C_2"/>
</dbReference>
<dbReference type="Gene3D" id="1.10.472.10">
    <property type="entry name" value="Cyclin-like"/>
    <property type="match status" value="1"/>
</dbReference>
<organism evidence="3 4">
    <name type="scientific">Patellaria atrata CBS 101060</name>
    <dbReference type="NCBI Taxonomy" id="1346257"/>
    <lineage>
        <taxon>Eukaryota</taxon>
        <taxon>Fungi</taxon>
        <taxon>Dikarya</taxon>
        <taxon>Ascomycota</taxon>
        <taxon>Pezizomycotina</taxon>
        <taxon>Dothideomycetes</taxon>
        <taxon>Dothideomycetes incertae sedis</taxon>
        <taxon>Patellariales</taxon>
        <taxon>Patellariaceae</taxon>
        <taxon>Patellaria</taxon>
    </lineage>
</organism>
<dbReference type="InterPro" id="IPR036915">
    <property type="entry name" value="Cyclin-like_sf"/>
</dbReference>
<evidence type="ECO:0000313" key="3">
    <source>
        <dbReference type="EMBL" id="KAF2841496.1"/>
    </source>
</evidence>
<accession>A0A9P4VQ32</accession>
<dbReference type="GO" id="GO:0006357">
    <property type="term" value="P:regulation of transcription by RNA polymerase II"/>
    <property type="evidence" value="ECO:0007669"/>
    <property type="project" value="InterPro"/>
</dbReference>
<dbReference type="GO" id="GO:0016538">
    <property type="term" value="F:cyclin-dependent protein serine/threonine kinase regulator activity"/>
    <property type="evidence" value="ECO:0007669"/>
    <property type="project" value="InterPro"/>
</dbReference>
<comment type="caution">
    <text evidence="3">The sequence shown here is derived from an EMBL/GenBank/DDBJ whole genome shotgun (WGS) entry which is preliminary data.</text>
</comment>
<gene>
    <name evidence="3" type="ORF">M501DRAFT_558449</name>
</gene>
<dbReference type="CDD" id="cd20525">
    <property type="entry name" value="CYCLIN_CCNH_rpt2"/>
    <property type="match status" value="1"/>
</dbReference>
<evidence type="ECO:0000256" key="1">
    <source>
        <dbReference type="ARBA" id="ARBA00023127"/>
    </source>
</evidence>
<keyword evidence="4" id="KW-1185">Reference proteome</keyword>
<dbReference type="Proteomes" id="UP000799429">
    <property type="component" value="Unassembled WGS sequence"/>
</dbReference>
<name>A0A9P4VQ32_9PEZI</name>
<sequence>MTEDEIFKISTQYRLWTFTPKALESLRGNTNSTAAERVRAAFNRIHEDGDPQSIECLTVAEEQKLVLHFCIQCLESNKQVMKLPFNVVATAVQYIKRFYLYNSPMTYSPSKIWKAAFYLATKTEGAHSTVEAFAKGFDRTVPEDILAPEFILTQSLRYAFDIRHPFRGLRGGHIELIALATGKAAVLPGINRSPSDLQQEMLQLPAPGSQSSTTKETAAMMLKRIHRVYGRADGILRSTAILSDAYFLYTPSQIWLSAFLLVDEPLTQWYISTKFPSDLGESDRVAVTKDKVLATLKSCAALLEAGNEILNEDKAELSRIARKLKACQNPDKVDLVGLNKAQKRDTTVDGKLDESVAKRRKLEREKVMKEGDDLFGPGLVKE</sequence>
<dbReference type="CDD" id="cd20524">
    <property type="entry name" value="CYCLIN_CCNH_rpt1"/>
    <property type="match status" value="1"/>
</dbReference>
<protein>
    <submittedName>
        <fullName evidence="3">Cyclin-like protein</fullName>
    </submittedName>
</protein>
<proteinExistence type="predicted"/>
<evidence type="ECO:0000313" key="4">
    <source>
        <dbReference type="Proteomes" id="UP000799429"/>
    </source>
</evidence>
<reference evidence="3" key="1">
    <citation type="journal article" date="2020" name="Stud. Mycol.">
        <title>101 Dothideomycetes genomes: a test case for predicting lifestyles and emergence of pathogens.</title>
        <authorList>
            <person name="Haridas S."/>
            <person name="Albert R."/>
            <person name="Binder M."/>
            <person name="Bloem J."/>
            <person name="Labutti K."/>
            <person name="Salamov A."/>
            <person name="Andreopoulos B."/>
            <person name="Baker S."/>
            <person name="Barry K."/>
            <person name="Bills G."/>
            <person name="Bluhm B."/>
            <person name="Cannon C."/>
            <person name="Castanera R."/>
            <person name="Culley D."/>
            <person name="Daum C."/>
            <person name="Ezra D."/>
            <person name="Gonzalez J."/>
            <person name="Henrissat B."/>
            <person name="Kuo A."/>
            <person name="Liang C."/>
            <person name="Lipzen A."/>
            <person name="Lutzoni F."/>
            <person name="Magnuson J."/>
            <person name="Mondo S."/>
            <person name="Nolan M."/>
            <person name="Ohm R."/>
            <person name="Pangilinan J."/>
            <person name="Park H.-J."/>
            <person name="Ramirez L."/>
            <person name="Alfaro M."/>
            <person name="Sun H."/>
            <person name="Tritt A."/>
            <person name="Yoshinaga Y."/>
            <person name="Zwiers L.-H."/>
            <person name="Turgeon B."/>
            <person name="Goodwin S."/>
            <person name="Spatafora J."/>
            <person name="Crous P."/>
            <person name="Grigoriev I."/>
        </authorList>
    </citation>
    <scope>NUCLEOTIDE SEQUENCE</scope>
    <source>
        <strain evidence="3">CBS 101060</strain>
    </source>
</reference>
<dbReference type="AlphaFoldDB" id="A0A9P4VQ32"/>
<dbReference type="EMBL" id="MU006091">
    <property type="protein sequence ID" value="KAF2841496.1"/>
    <property type="molecule type" value="Genomic_DNA"/>
</dbReference>
<dbReference type="InterPro" id="IPR043198">
    <property type="entry name" value="Cyclin/Ssn8"/>
</dbReference>
<feature type="domain" description="Cyclin C-terminal" evidence="2">
    <location>
        <begin position="164"/>
        <end position="304"/>
    </location>
</feature>
<dbReference type="Pfam" id="PF16899">
    <property type="entry name" value="Cyclin_C_2"/>
    <property type="match status" value="1"/>
</dbReference>
<dbReference type="PANTHER" id="PTHR10026">
    <property type="entry name" value="CYCLIN"/>
    <property type="match status" value="1"/>
</dbReference>
<evidence type="ECO:0000259" key="2">
    <source>
        <dbReference type="Pfam" id="PF16899"/>
    </source>
</evidence>
<dbReference type="OrthoDB" id="340962at2759"/>
<dbReference type="SUPFAM" id="SSF47954">
    <property type="entry name" value="Cyclin-like"/>
    <property type="match status" value="2"/>
</dbReference>
<keyword evidence="1" id="KW-0195">Cyclin</keyword>